<name>A0ABR3LW80_9TELE</name>
<protein>
    <recommendedName>
        <fullName evidence="4">Secreted protein</fullName>
    </recommendedName>
</protein>
<feature type="chain" id="PRO_5047049563" description="Secreted protein" evidence="1">
    <location>
        <begin position="29"/>
        <end position="126"/>
    </location>
</feature>
<keyword evidence="3" id="KW-1185">Reference proteome</keyword>
<feature type="signal peptide" evidence="1">
    <location>
        <begin position="1"/>
        <end position="28"/>
    </location>
</feature>
<organism evidence="2 3">
    <name type="scientific">Cirrhinus molitorella</name>
    <name type="common">mud carp</name>
    <dbReference type="NCBI Taxonomy" id="172907"/>
    <lineage>
        <taxon>Eukaryota</taxon>
        <taxon>Metazoa</taxon>
        <taxon>Chordata</taxon>
        <taxon>Craniata</taxon>
        <taxon>Vertebrata</taxon>
        <taxon>Euteleostomi</taxon>
        <taxon>Actinopterygii</taxon>
        <taxon>Neopterygii</taxon>
        <taxon>Teleostei</taxon>
        <taxon>Ostariophysi</taxon>
        <taxon>Cypriniformes</taxon>
        <taxon>Cyprinidae</taxon>
        <taxon>Labeoninae</taxon>
        <taxon>Labeonini</taxon>
        <taxon>Cirrhinus</taxon>
    </lineage>
</organism>
<reference evidence="2 3" key="1">
    <citation type="submission" date="2023-09" db="EMBL/GenBank/DDBJ databases">
        <authorList>
            <person name="Wang M."/>
        </authorList>
    </citation>
    <scope>NUCLEOTIDE SEQUENCE [LARGE SCALE GENOMIC DNA]</scope>
    <source>
        <strain evidence="2">GT-2023</strain>
        <tissue evidence="2">Liver</tissue>
    </source>
</reference>
<comment type="caution">
    <text evidence="2">The sequence shown here is derived from an EMBL/GenBank/DDBJ whole genome shotgun (WGS) entry which is preliminary data.</text>
</comment>
<evidence type="ECO:0008006" key="4">
    <source>
        <dbReference type="Google" id="ProtNLM"/>
    </source>
</evidence>
<sequence length="126" mass="13836">MFRCVPSVCLSCLLQIAFFPSFPSLSSGAKVPTHGETNAHCLLHAVRRISSIELRPLSVTMTNNDNGPHQSVCIVASGYRPKILAADFFLCVSVNNIYRETPENASPWQIAQVCASGRDFRGLRKV</sequence>
<keyword evidence="1" id="KW-0732">Signal</keyword>
<accession>A0ABR3LW80</accession>
<dbReference type="EMBL" id="JAYMGO010000018">
    <property type="protein sequence ID" value="KAL1257153.1"/>
    <property type="molecule type" value="Genomic_DNA"/>
</dbReference>
<gene>
    <name evidence="2" type="ORF">QQF64_012698</name>
</gene>
<dbReference type="Proteomes" id="UP001558613">
    <property type="component" value="Unassembled WGS sequence"/>
</dbReference>
<evidence type="ECO:0000313" key="2">
    <source>
        <dbReference type="EMBL" id="KAL1257153.1"/>
    </source>
</evidence>
<proteinExistence type="predicted"/>
<evidence type="ECO:0000313" key="3">
    <source>
        <dbReference type="Proteomes" id="UP001558613"/>
    </source>
</evidence>
<evidence type="ECO:0000256" key="1">
    <source>
        <dbReference type="SAM" id="SignalP"/>
    </source>
</evidence>